<sequence>MAANSGNTGWAQLRQQARSLESQTETLFHTYSQFSTVSTIPPKPTEDERTTEAKLQDVLEKRESVVSQLTRLLESDPTLTSSALKQNNLSLLRDKLADHKRDLVRLRATLSQARDRANLLTNVRSDIDEYNRAKQQQDPGAAEAEYMLAERSRIDNSNSMADSVLSQAYAVQDSFNLQRESLASINRRITLAASQVPGINSLIGRISAKKRRDGIIMGAFIAFCFLCFWFFL</sequence>
<reference evidence="13" key="3">
    <citation type="journal article" date="2021" name="Mol. Plant Pathol.">
        <title>A 20-kb lineage-specific genomic region tames virulence in pathogenic amphidiploid Verticillium longisporum.</title>
        <authorList>
            <person name="Harting R."/>
            <person name="Starke J."/>
            <person name="Kusch H."/>
            <person name="Poggeler S."/>
            <person name="Maurus I."/>
            <person name="Schluter R."/>
            <person name="Landesfeind M."/>
            <person name="Bulla I."/>
            <person name="Nowrousian M."/>
            <person name="de Jonge R."/>
            <person name="Stahlhut G."/>
            <person name="Hoff K.J."/>
            <person name="Asshauer K.P."/>
            <person name="Thurmer A."/>
            <person name="Stanke M."/>
            <person name="Daniel R."/>
            <person name="Morgenstern B."/>
            <person name="Thomma B.P.H.J."/>
            <person name="Kronstad J.W."/>
            <person name="Braus-Stromeyer S.A."/>
            <person name="Braus G.H."/>
        </authorList>
    </citation>
    <scope>NUCLEOTIDE SEQUENCE</scope>
    <source>
        <strain evidence="13">Vl32</strain>
    </source>
</reference>
<dbReference type="GO" id="GO:0031201">
    <property type="term" value="C:SNARE complex"/>
    <property type="evidence" value="ECO:0007669"/>
    <property type="project" value="TreeGrafter"/>
</dbReference>
<dbReference type="InterPro" id="IPR023601">
    <property type="entry name" value="Golgi_SNAP_su1"/>
</dbReference>
<keyword evidence="4 11" id="KW-0812">Transmembrane</keyword>
<comment type="subunit">
    <text evidence="9">Component of several multiprotein Golgi SNARE complexes.</text>
</comment>
<keyword evidence="6 11" id="KW-1133">Transmembrane helix</keyword>
<reference evidence="12" key="2">
    <citation type="submission" date="2015-05" db="EMBL/GenBank/DDBJ databases">
        <authorList>
            <person name="Wang D.B."/>
            <person name="Wang M."/>
        </authorList>
    </citation>
    <scope>NUCLEOTIDE SEQUENCE [LARGE SCALE GENOMIC DNA]</scope>
    <source>
        <strain evidence="12">VL2</strain>
    </source>
</reference>
<evidence type="ECO:0000313" key="12">
    <source>
        <dbReference type="EMBL" id="CRK26111.1"/>
    </source>
</evidence>
<evidence type="ECO:0000256" key="1">
    <source>
        <dbReference type="ARBA" id="ARBA00004409"/>
    </source>
</evidence>
<evidence type="ECO:0000256" key="9">
    <source>
        <dbReference type="PIRNR" id="PIRNR027109"/>
    </source>
</evidence>
<name>A0A0G4LVL4_VERLO</name>
<feature type="coiled-coil region" evidence="10">
    <location>
        <begin position="89"/>
        <end position="116"/>
    </location>
</feature>
<keyword evidence="8 9" id="KW-0472">Membrane</keyword>
<dbReference type="GO" id="GO:0048219">
    <property type="term" value="P:inter-Golgi cisterna vesicle-mediated transport"/>
    <property type="evidence" value="ECO:0007669"/>
    <property type="project" value="TreeGrafter"/>
</dbReference>
<comment type="function">
    <text evidence="9">Involved in transport from the ER to the Golgi apparatus as well as in intra-Golgi transport. It belongs to a super-family of proteins called t-SNAREs or soluble NSF (N-ethylmaleimide-sensitive factor) attachment protein receptor.</text>
</comment>
<evidence type="ECO:0000313" key="13">
    <source>
        <dbReference type="EMBL" id="KAG7138672.1"/>
    </source>
</evidence>
<keyword evidence="3 9" id="KW-0813">Transport</keyword>
<dbReference type="AlphaFoldDB" id="A0A0G4LVL4"/>
<keyword evidence="13" id="KW-0675">Receptor</keyword>
<keyword evidence="7 9" id="KW-0333">Golgi apparatus</keyword>
<evidence type="ECO:0000256" key="5">
    <source>
        <dbReference type="ARBA" id="ARBA00022927"/>
    </source>
</evidence>
<keyword evidence="10" id="KW-0175">Coiled coil</keyword>
<feature type="transmembrane region" description="Helical" evidence="11">
    <location>
        <begin position="214"/>
        <end position="231"/>
    </location>
</feature>
<evidence type="ECO:0000256" key="4">
    <source>
        <dbReference type="ARBA" id="ARBA00022692"/>
    </source>
</evidence>
<dbReference type="EMBL" id="JAEMWZ010000070">
    <property type="protein sequence ID" value="KAG7138672.1"/>
    <property type="molecule type" value="Genomic_DNA"/>
</dbReference>
<dbReference type="PANTHER" id="PTHR21094:SF2">
    <property type="entry name" value="GOLGI SNAP RECEPTOR COMPLEX MEMBER 1"/>
    <property type="match status" value="1"/>
</dbReference>
<dbReference type="GO" id="GO:0005797">
    <property type="term" value="C:Golgi medial cisterna"/>
    <property type="evidence" value="ECO:0007669"/>
    <property type="project" value="TreeGrafter"/>
</dbReference>
<dbReference type="GO" id="GO:0006906">
    <property type="term" value="P:vesicle fusion"/>
    <property type="evidence" value="ECO:0007669"/>
    <property type="project" value="TreeGrafter"/>
</dbReference>
<evidence type="ECO:0000256" key="6">
    <source>
        <dbReference type="ARBA" id="ARBA00022989"/>
    </source>
</evidence>
<dbReference type="GO" id="GO:0006888">
    <property type="term" value="P:endoplasmic reticulum to Golgi vesicle-mediated transport"/>
    <property type="evidence" value="ECO:0007669"/>
    <property type="project" value="InterPro"/>
</dbReference>
<proteinExistence type="inferred from homology"/>
<dbReference type="Proteomes" id="UP000689129">
    <property type="component" value="Unassembled WGS sequence"/>
</dbReference>
<organism evidence="12 14">
    <name type="scientific">Verticillium longisporum</name>
    <name type="common">Verticillium dahliae var. longisporum</name>
    <dbReference type="NCBI Taxonomy" id="100787"/>
    <lineage>
        <taxon>Eukaryota</taxon>
        <taxon>Fungi</taxon>
        <taxon>Dikarya</taxon>
        <taxon>Ascomycota</taxon>
        <taxon>Pezizomycotina</taxon>
        <taxon>Sordariomycetes</taxon>
        <taxon>Hypocreomycetidae</taxon>
        <taxon>Glomerellales</taxon>
        <taxon>Plectosphaerellaceae</taxon>
        <taxon>Verticillium</taxon>
    </lineage>
</organism>
<gene>
    <name evidence="12" type="ORF">BN1723_003401</name>
    <name evidence="13" type="ORF">HYQ45_004267</name>
</gene>
<keyword evidence="5 9" id="KW-0653">Protein transport</keyword>
<comment type="subcellular location">
    <subcellularLocation>
        <location evidence="1">Golgi apparatus membrane</location>
        <topology evidence="1">Single-pass type IV membrane protein</topology>
    </subcellularLocation>
</comment>
<evidence type="ECO:0000256" key="2">
    <source>
        <dbReference type="ARBA" id="ARBA00008473"/>
    </source>
</evidence>
<dbReference type="PANTHER" id="PTHR21094">
    <property type="entry name" value="GOS-28 SNARE- RELATED"/>
    <property type="match status" value="1"/>
</dbReference>
<evidence type="ECO:0000256" key="3">
    <source>
        <dbReference type="ARBA" id="ARBA00022448"/>
    </source>
</evidence>
<accession>A0A0G4LVL4</accession>
<comment type="similarity">
    <text evidence="2 9">Belongs to the GOSR1 family.</text>
</comment>
<dbReference type="GO" id="GO:0000139">
    <property type="term" value="C:Golgi membrane"/>
    <property type="evidence" value="ECO:0007669"/>
    <property type="project" value="UniProtKB-SubCell"/>
</dbReference>
<evidence type="ECO:0000256" key="7">
    <source>
        <dbReference type="ARBA" id="ARBA00023034"/>
    </source>
</evidence>
<keyword evidence="9" id="KW-0931">ER-Golgi transport</keyword>
<dbReference type="GO" id="GO:0005801">
    <property type="term" value="C:cis-Golgi network"/>
    <property type="evidence" value="ECO:0007669"/>
    <property type="project" value="InterPro"/>
</dbReference>
<dbReference type="Pfam" id="PF12352">
    <property type="entry name" value="V-SNARE_C"/>
    <property type="match status" value="1"/>
</dbReference>
<dbReference type="PIRSF" id="PIRSF027109">
    <property type="entry name" value="Golgi_SNARE"/>
    <property type="match status" value="1"/>
</dbReference>
<evidence type="ECO:0000256" key="10">
    <source>
        <dbReference type="SAM" id="Coils"/>
    </source>
</evidence>
<dbReference type="OrthoDB" id="422156at2759"/>
<evidence type="ECO:0000313" key="14">
    <source>
        <dbReference type="Proteomes" id="UP000045706"/>
    </source>
</evidence>
<dbReference type="GO" id="GO:0005484">
    <property type="term" value="F:SNAP receptor activity"/>
    <property type="evidence" value="ECO:0007669"/>
    <property type="project" value="TreeGrafter"/>
</dbReference>
<dbReference type="Proteomes" id="UP000045706">
    <property type="component" value="Unassembled WGS sequence"/>
</dbReference>
<evidence type="ECO:0000256" key="8">
    <source>
        <dbReference type="ARBA" id="ARBA00023136"/>
    </source>
</evidence>
<dbReference type="EMBL" id="CVQI01018890">
    <property type="protein sequence ID" value="CRK26111.1"/>
    <property type="molecule type" value="Genomic_DNA"/>
</dbReference>
<evidence type="ECO:0000256" key="11">
    <source>
        <dbReference type="SAM" id="Phobius"/>
    </source>
</evidence>
<protein>
    <recommendedName>
        <fullName evidence="9">Golgi SNAP receptor complex member 1</fullName>
    </recommendedName>
</protein>
<reference evidence="14" key="1">
    <citation type="submission" date="2015-05" db="EMBL/GenBank/DDBJ databases">
        <authorList>
            <person name="Fogelqvist Johan"/>
        </authorList>
    </citation>
    <scope>NUCLEOTIDE SEQUENCE [LARGE SCALE GENOMIC DNA]</scope>
</reference>
<dbReference type="GO" id="GO:0015031">
    <property type="term" value="P:protein transport"/>
    <property type="evidence" value="ECO:0007669"/>
    <property type="project" value="UniProtKB-KW"/>
</dbReference>